<keyword evidence="2" id="KW-1185">Reference proteome</keyword>
<proteinExistence type="predicted"/>
<gene>
    <name evidence="1" type="ORF">BDQ12DRAFT_80069</name>
</gene>
<name>A0A5C3LGM4_9AGAR</name>
<protein>
    <submittedName>
        <fullName evidence="1">Uncharacterized protein</fullName>
    </submittedName>
</protein>
<accession>A0A5C3LGM4</accession>
<sequence>MARSRHKLNYLLYIRYQIVSLVRTPKHPPCIATFVMKISTTFVLCTTFMLCVNAKPPARGPAGTPTVKIIDDRANIRRATTTTSSNGSGPSGGSCSGTCHRRMCPSGTSYLGDCGDSGLKCCS</sequence>
<organism evidence="1 2">
    <name type="scientific">Crucibulum laeve</name>
    <dbReference type="NCBI Taxonomy" id="68775"/>
    <lineage>
        <taxon>Eukaryota</taxon>
        <taxon>Fungi</taxon>
        <taxon>Dikarya</taxon>
        <taxon>Basidiomycota</taxon>
        <taxon>Agaricomycotina</taxon>
        <taxon>Agaricomycetes</taxon>
        <taxon>Agaricomycetidae</taxon>
        <taxon>Agaricales</taxon>
        <taxon>Agaricineae</taxon>
        <taxon>Nidulariaceae</taxon>
        <taxon>Crucibulum</taxon>
    </lineage>
</organism>
<evidence type="ECO:0000313" key="2">
    <source>
        <dbReference type="Proteomes" id="UP000308652"/>
    </source>
</evidence>
<dbReference type="Proteomes" id="UP000308652">
    <property type="component" value="Unassembled WGS sequence"/>
</dbReference>
<reference evidence="1 2" key="1">
    <citation type="journal article" date="2019" name="Nat. Ecol. Evol.">
        <title>Megaphylogeny resolves global patterns of mushroom evolution.</title>
        <authorList>
            <person name="Varga T."/>
            <person name="Krizsan K."/>
            <person name="Foldi C."/>
            <person name="Dima B."/>
            <person name="Sanchez-Garcia M."/>
            <person name="Sanchez-Ramirez S."/>
            <person name="Szollosi G.J."/>
            <person name="Szarkandi J.G."/>
            <person name="Papp V."/>
            <person name="Albert L."/>
            <person name="Andreopoulos W."/>
            <person name="Angelini C."/>
            <person name="Antonin V."/>
            <person name="Barry K.W."/>
            <person name="Bougher N.L."/>
            <person name="Buchanan P."/>
            <person name="Buyck B."/>
            <person name="Bense V."/>
            <person name="Catcheside P."/>
            <person name="Chovatia M."/>
            <person name="Cooper J."/>
            <person name="Damon W."/>
            <person name="Desjardin D."/>
            <person name="Finy P."/>
            <person name="Geml J."/>
            <person name="Haridas S."/>
            <person name="Hughes K."/>
            <person name="Justo A."/>
            <person name="Karasinski D."/>
            <person name="Kautmanova I."/>
            <person name="Kiss B."/>
            <person name="Kocsube S."/>
            <person name="Kotiranta H."/>
            <person name="LaButti K.M."/>
            <person name="Lechner B.E."/>
            <person name="Liimatainen K."/>
            <person name="Lipzen A."/>
            <person name="Lukacs Z."/>
            <person name="Mihaltcheva S."/>
            <person name="Morgado L.N."/>
            <person name="Niskanen T."/>
            <person name="Noordeloos M.E."/>
            <person name="Ohm R.A."/>
            <person name="Ortiz-Santana B."/>
            <person name="Ovrebo C."/>
            <person name="Racz N."/>
            <person name="Riley R."/>
            <person name="Savchenko A."/>
            <person name="Shiryaev A."/>
            <person name="Soop K."/>
            <person name="Spirin V."/>
            <person name="Szebenyi C."/>
            <person name="Tomsovsky M."/>
            <person name="Tulloss R.E."/>
            <person name="Uehling J."/>
            <person name="Grigoriev I.V."/>
            <person name="Vagvolgyi C."/>
            <person name="Papp T."/>
            <person name="Martin F.M."/>
            <person name="Miettinen O."/>
            <person name="Hibbett D.S."/>
            <person name="Nagy L.G."/>
        </authorList>
    </citation>
    <scope>NUCLEOTIDE SEQUENCE [LARGE SCALE GENOMIC DNA]</scope>
    <source>
        <strain evidence="1 2">CBS 166.37</strain>
    </source>
</reference>
<dbReference type="EMBL" id="ML213702">
    <property type="protein sequence ID" value="TFK31842.1"/>
    <property type="molecule type" value="Genomic_DNA"/>
</dbReference>
<dbReference type="AlphaFoldDB" id="A0A5C3LGM4"/>
<evidence type="ECO:0000313" key="1">
    <source>
        <dbReference type="EMBL" id="TFK31842.1"/>
    </source>
</evidence>